<dbReference type="Proteomes" id="UP000598633">
    <property type="component" value="Unassembled WGS sequence"/>
</dbReference>
<sequence length="173" mass="19629">MNQAIDFSQLSLRDTLDLAISIEEEAKERYDDFAEQMDAHRTPDAANFFRFMADNEIKHAEKLAAKRKGLFGDEPNSADTSILYDIEAPEFDAARAFMSMRAALDVAMESEVKAYEFYHEALAKISDSGVKELFVELRDEEALHQDLIKKIIVKLPEEDGFDPDDFVDAPVSQ</sequence>
<protein>
    <submittedName>
        <fullName evidence="2">Ferritin family protein</fullName>
    </submittedName>
</protein>
<dbReference type="GO" id="GO:0016491">
    <property type="term" value="F:oxidoreductase activity"/>
    <property type="evidence" value="ECO:0007669"/>
    <property type="project" value="InterPro"/>
</dbReference>
<dbReference type="PANTHER" id="PTHR33531:SF7">
    <property type="entry name" value="HYPOTHETICAL MEMBRANE PROTEIN, CONSERVED"/>
    <property type="match status" value="1"/>
</dbReference>
<dbReference type="InterPro" id="IPR009040">
    <property type="entry name" value="Ferritin-like_diiron"/>
</dbReference>
<dbReference type="InterPro" id="IPR003251">
    <property type="entry name" value="Rr_diiron-bd_dom"/>
</dbReference>
<dbReference type="Gene3D" id="1.20.1260.10">
    <property type="match status" value="1"/>
</dbReference>
<comment type="caution">
    <text evidence="2">The sequence shown here is derived from an EMBL/GenBank/DDBJ whole genome shotgun (WGS) entry which is preliminary data.</text>
</comment>
<evidence type="ECO:0000313" key="3">
    <source>
        <dbReference type="Proteomes" id="UP000598633"/>
    </source>
</evidence>
<evidence type="ECO:0000313" key="2">
    <source>
        <dbReference type="EMBL" id="MBD3870523.1"/>
    </source>
</evidence>
<dbReference type="InterPro" id="IPR009078">
    <property type="entry name" value="Ferritin-like_SF"/>
</dbReference>
<dbReference type="CDD" id="cd01045">
    <property type="entry name" value="Ferritin_like_AB"/>
    <property type="match status" value="1"/>
</dbReference>
<dbReference type="SUPFAM" id="SSF47240">
    <property type="entry name" value="Ferritin-like"/>
    <property type="match status" value="1"/>
</dbReference>
<reference evidence="2 3" key="1">
    <citation type="submission" date="2020-08" db="EMBL/GenBank/DDBJ databases">
        <title>Acidobacteriota in marine sediments use diverse sulfur dissimilation pathways.</title>
        <authorList>
            <person name="Wasmund K."/>
        </authorList>
    </citation>
    <scope>NUCLEOTIDE SEQUENCE [LARGE SCALE GENOMIC DNA]</scope>
    <source>
        <strain evidence="2">MAG AM3-A</strain>
    </source>
</reference>
<dbReference type="AlphaFoldDB" id="A0A8J6Y465"/>
<dbReference type="PANTHER" id="PTHR33531">
    <property type="entry name" value="RUBRERYTHRIN SUBFAMILY"/>
    <property type="match status" value="1"/>
</dbReference>
<evidence type="ECO:0000259" key="1">
    <source>
        <dbReference type="PROSITE" id="PS50905"/>
    </source>
</evidence>
<dbReference type="EMBL" id="JACXWA010000065">
    <property type="protein sequence ID" value="MBD3870523.1"/>
    <property type="molecule type" value="Genomic_DNA"/>
</dbReference>
<dbReference type="InterPro" id="IPR012347">
    <property type="entry name" value="Ferritin-like"/>
</dbReference>
<proteinExistence type="predicted"/>
<dbReference type="Pfam" id="PF02915">
    <property type="entry name" value="Rubrerythrin"/>
    <property type="match status" value="1"/>
</dbReference>
<accession>A0A8J6Y465</accession>
<dbReference type="GO" id="GO:0046872">
    <property type="term" value="F:metal ion binding"/>
    <property type="evidence" value="ECO:0007669"/>
    <property type="project" value="InterPro"/>
</dbReference>
<dbReference type="PROSITE" id="PS50905">
    <property type="entry name" value="FERRITIN_LIKE"/>
    <property type="match status" value="1"/>
</dbReference>
<gene>
    <name evidence="2" type="ORF">IFJ97_04100</name>
</gene>
<organism evidence="2 3">
    <name type="scientific">Candidatus Sulfomarinibacter kjeldsenii</name>
    <dbReference type="NCBI Taxonomy" id="2885994"/>
    <lineage>
        <taxon>Bacteria</taxon>
        <taxon>Pseudomonadati</taxon>
        <taxon>Acidobacteriota</taxon>
        <taxon>Thermoanaerobaculia</taxon>
        <taxon>Thermoanaerobaculales</taxon>
        <taxon>Candidatus Sulfomarinibacteraceae</taxon>
        <taxon>Candidatus Sulfomarinibacter</taxon>
    </lineage>
</organism>
<name>A0A8J6Y465_9BACT</name>
<feature type="domain" description="Ferritin-like diiron" evidence="1">
    <location>
        <begin position="6"/>
        <end position="159"/>
    </location>
</feature>